<evidence type="ECO:0000313" key="3">
    <source>
        <dbReference type="EMBL" id="GAA4077115.1"/>
    </source>
</evidence>
<comment type="similarity">
    <text evidence="1 2">Belongs to the phD/YefM antitoxin family.</text>
</comment>
<organism evidence="3 4">
    <name type="scientific">Amphibacillus indicireducens</name>
    <dbReference type="NCBI Taxonomy" id="1076330"/>
    <lineage>
        <taxon>Bacteria</taxon>
        <taxon>Bacillati</taxon>
        <taxon>Bacillota</taxon>
        <taxon>Bacilli</taxon>
        <taxon>Bacillales</taxon>
        <taxon>Bacillaceae</taxon>
        <taxon>Amphibacillus</taxon>
    </lineage>
</organism>
<dbReference type="Proteomes" id="UP001501734">
    <property type="component" value="Unassembled WGS sequence"/>
</dbReference>
<evidence type="ECO:0000313" key="4">
    <source>
        <dbReference type="Proteomes" id="UP001501734"/>
    </source>
</evidence>
<dbReference type="EMBL" id="BAABDL010000122">
    <property type="protein sequence ID" value="GAA4077115.1"/>
    <property type="molecule type" value="Genomic_DNA"/>
</dbReference>
<dbReference type="RefSeq" id="WP_344913194.1">
    <property type="nucleotide sequence ID" value="NZ_BAABDL010000122.1"/>
</dbReference>
<protein>
    <recommendedName>
        <fullName evidence="2">Antitoxin</fullName>
    </recommendedName>
</protein>
<evidence type="ECO:0000256" key="1">
    <source>
        <dbReference type="ARBA" id="ARBA00009981"/>
    </source>
</evidence>
<proteinExistence type="inferred from homology"/>
<comment type="function">
    <text evidence="2">Antitoxin component of a type II toxin-antitoxin (TA) system.</text>
</comment>
<reference evidence="4" key="1">
    <citation type="journal article" date="2019" name="Int. J. Syst. Evol. Microbiol.">
        <title>The Global Catalogue of Microorganisms (GCM) 10K type strain sequencing project: providing services to taxonomists for standard genome sequencing and annotation.</title>
        <authorList>
            <consortium name="The Broad Institute Genomics Platform"/>
            <consortium name="The Broad Institute Genome Sequencing Center for Infectious Disease"/>
            <person name="Wu L."/>
            <person name="Ma J."/>
        </authorList>
    </citation>
    <scope>NUCLEOTIDE SEQUENCE [LARGE SCALE GENOMIC DNA]</scope>
    <source>
        <strain evidence="4">JCM 17250</strain>
    </source>
</reference>
<dbReference type="InterPro" id="IPR036165">
    <property type="entry name" value="YefM-like_sf"/>
</dbReference>
<gene>
    <name evidence="3" type="ORF">GCM10022410_22310</name>
</gene>
<keyword evidence="4" id="KW-1185">Reference proteome</keyword>
<sequence length="109" mass="12093">MLSVNLGEARKNLDKLIKQVNEDNHPIEITCSENNTGAVLINKKYWAAIQEILYLQNAGVLSEIKQFGDEGVEELREIKCDTLDALLSQCVGENSADELFGKAIGKEEI</sequence>
<dbReference type="Gene3D" id="3.40.1620.10">
    <property type="entry name" value="YefM-like domain"/>
    <property type="match status" value="1"/>
</dbReference>
<name>A0ABP7VY89_9BACI</name>
<dbReference type="Pfam" id="PF02604">
    <property type="entry name" value="PhdYeFM_antitox"/>
    <property type="match status" value="1"/>
</dbReference>
<dbReference type="InterPro" id="IPR006442">
    <property type="entry name" value="Antitoxin_Phd/YefM"/>
</dbReference>
<comment type="caution">
    <text evidence="3">The sequence shown here is derived from an EMBL/GenBank/DDBJ whole genome shotgun (WGS) entry which is preliminary data.</text>
</comment>
<dbReference type="SUPFAM" id="SSF143120">
    <property type="entry name" value="YefM-like"/>
    <property type="match status" value="1"/>
</dbReference>
<accession>A0ABP7VY89</accession>
<evidence type="ECO:0000256" key="2">
    <source>
        <dbReference type="RuleBase" id="RU362080"/>
    </source>
</evidence>